<dbReference type="Gene3D" id="3.40.50.300">
    <property type="entry name" value="P-loop containing nucleotide triphosphate hydrolases"/>
    <property type="match status" value="1"/>
</dbReference>
<dbReference type="AlphaFoldDB" id="L9Z145"/>
<dbReference type="EMBL" id="AOIJ01000051">
    <property type="protein sequence ID" value="ELY79621.1"/>
    <property type="molecule type" value="Genomic_DNA"/>
</dbReference>
<feature type="coiled-coil region" evidence="1">
    <location>
        <begin position="98"/>
        <end position="146"/>
    </location>
</feature>
<organism evidence="2 3">
    <name type="scientific">Natrinema gari JCM 14663</name>
    <dbReference type="NCBI Taxonomy" id="1230459"/>
    <lineage>
        <taxon>Archaea</taxon>
        <taxon>Methanobacteriati</taxon>
        <taxon>Methanobacteriota</taxon>
        <taxon>Stenosarchaea group</taxon>
        <taxon>Halobacteria</taxon>
        <taxon>Halobacteriales</taxon>
        <taxon>Natrialbaceae</taxon>
        <taxon>Natrinema</taxon>
    </lineage>
</organism>
<sequence>MAPDFKTFLRWQDKDDFLDLLFGMDMASAINQSKTLRQNKYAISDEEKTAPEELAVAKSRIDEIEERLSKLYGYKERVNEIISAKKDELRSVNDVIQRDDEYQRLKELESKRLRLERQVSKLESEKRETRGDLRQKRVRIERLEEMQMGEDLHSTAQELQKYMNVPDRCPVCTNDVDDTQRRRLLQEGSCPLCAKPVPTERIEIGSERDVEESIEEQEKMAEELVELRDEERKLEGEFKRLVRELQEKESELERVESQIEDNSAERLLEYQDELEKTVSDLEGTATAIQVEVNANKRELESLEEEMDKLQGAYESRKLKSRKIQALSSFEKSVNYHIEQERASLKNELESEMNTLLKYFKEGSFADADEVTFDSQGGYNFTVEMDVQDDIPSSRHNQNSNEGKILALLFHTTVLKLLSKQSNTIPIRMFLIDSPYSDAPDTGNAPDITRFLSALPDILPDYQIILTVADTSMVERQDFSGDYKIRNFS</sequence>
<keyword evidence="3" id="KW-1185">Reference proteome</keyword>
<evidence type="ECO:0000256" key="1">
    <source>
        <dbReference type="SAM" id="Coils"/>
    </source>
</evidence>
<accession>L9Z145</accession>
<feature type="coiled-coil region" evidence="1">
    <location>
        <begin position="207"/>
        <end position="319"/>
    </location>
</feature>
<reference evidence="2 3" key="1">
    <citation type="journal article" date="2014" name="PLoS Genet.">
        <title>Phylogenetically driven sequencing of extremely halophilic archaea reveals strategies for static and dynamic osmo-response.</title>
        <authorList>
            <person name="Becker E.A."/>
            <person name="Seitzer P.M."/>
            <person name="Tritt A."/>
            <person name="Larsen D."/>
            <person name="Krusor M."/>
            <person name="Yao A.I."/>
            <person name="Wu D."/>
            <person name="Madern D."/>
            <person name="Eisen J.A."/>
            <person name="Darling A.E."/>
            <person name="Facciotti M.T."/>
        </authorList>
    </citation>
    <scope>NUCLEOTIDE SEQUENCE [LARGE SCALE GENOMIC DNA]</scope>
    <source>
        <strain evidence="2 3">JCM 14663</strain>
    </source>
</reference>
<evidence type="ECO:0000313" key="2">
    <source>
        <dbReference type="EMBL" id="ELY79621.1"/>
    </source>
</evidence>
<name>L9Z145_9EURY</name>
<dbReference type="Proteomes" id="UP000011592">
    <property type="component" value="Unassembled WGS sequence"/>
</dbReference>
<proteinExistence type="predicted"/>
<evidence type="ECO:0000313" key="3">
    <source>
        <dbReference type="Proteomes" id="UP000011592"/>
    </source>
</evidence>
<gene>
    <name evidence="2" type="ORF">C486_11489</name>
</gene>
<dbReference type="InterPro" id="IPR027417">
    <property type="entry name" value="P-loop_NTPase"/>
</dbReference>
<comment type="caution">
    <text evidence="2">The sequence shown here is derived from an EMBL/GenBank/DDBJ whole genome shotgun (WGS) entry which is preliminary data.</text>
</comment>
<keyword evidence="1" id="KW-0175">Coiled coil</keyword>
<protein>
    <submittedName>
        <fullName evidence="2">Uncharacterized protein</fullName>
    </submittedName>
</protein>
<dbReference type="PATRIC" id="fig|1230459.4.peg.2285"/>